<evidence type="ECO:0008006" key="3">
    <source>
        <dbReference type="Google" id="ProtNLM"/>
    </source>
</evidence>
<dbReference type="PANTHER" id="PTHR47027">
    <property type="entry name" value="REVERSE TRANSCRIPTASE DOMAIN-CONTAINING PROTEIN"/>
    <property type="match status" value="1"/>
</dbReference>
<sequence>MLSRMKDSVDAYQLRDQHPGFLKDQSCRDQVTTPRIIVEQSIEWNSSLYISFHNYEKAFDSMDRRTLWTLFRHYGVPEGIVNIIRNPYDELHCKVVY</sequence>
<gene>
    <name evidence="1" type="ORF">SMRZ_LOCUS24344</name>
</gene>
<evidence type="ECO:0000313" key="1">
    <source>
        <dbReference type="EMBL" id="VDP50896.1"/>
    </source>
</evidence>
<reference evidence="1 2" key="1">
    <citation type="submission" date="2018-11" db="EMBL/GenBank/DDBJ databases">
        <authorList>
            <consortium name="Pathogen Informatics"/>
        </authorList>
    </citation>
    <scope>NUCLEOTIDE SEQUENCE [LARGE SCALE GENOMIC DNA]</scope>
    <source>
        <strain evidence="1 2">Zambia</strain>
    </source>
</reference>
<accession>A0A3P8I5K1</accession>
<organism evidence="1 2">
    <name type="scientific">Schistosoma margrebowiei</name>
    <dbReference type="NCBI Taxonomy" id="48269"/>
    <lineage>
        <taxon>Eukaryota</taxon>
        <taxon>Metazoa</taxon>
        <taxon>Spiralia</taxon>
        <taxon>Lophotrochozoa</taxon>
        <taxon>Platyhelminthes</taxon>
        <taxon>Trematoda</taxon>
        <taxon>Digenea</taxon>
        <taxon>Strigeidida</taxon>
        <taxon>Schistosomatoidea</taxon>
        <taxon>Schistosomatidae</taxon>
        <taxon>Schistosoma</taxon>
    </lineage>
</organism>
<keyword evidence="2" id="KW-1185">Reference proteome</keyword>
<proteinExistence type="predicted"/>
<dbReference type="EMBL" id="UZAI01020324">
    <property type="protein sequence ID" value="VDP50896.1"/>
    <property type="molecule type" value="Genomic_DNA"/>
</dbReference>
<dbReference type="Proteomes" id="UP000277204">
    <property type="component" value="Unassembled WGS sequence"/>
</dbReference>
<protein>
    <recommendedName>
        <fullName evidence="3">Reverse transcriptase domain-containing protein</fullName>
    </recommendedName>
</protein>
<name>A0A3P8I5K1_9TREM</name>
<evidence type="ECO:0000313" key="2">
    <source>
        <dbReference type="Proteomes" id="UP000277204"/>
    </source>
</evidence>
<dbReference type="PANTHER" id="PTHR47027:SF25">
    <property type="entry name" value="REVERSE TRANSCRIPTASE DOMAIN-CONTAINING PROTEIN"/>
    <property type="match status" value="1"/>
</dbReference>
<dbReference type="AlphaFoldDB" id="A0A3P8I5K1"/>